<protein>
    <submittedName>
        <fullName evidence="1">Uncharacterized protein</fullName>
    </submittedName>
</protein>
<dbReference type="EMBL" id="AZQP01000003">
    <property type="protein sequence ID" value="EYE89598.1"/>
    <property type="molecule type" value="Genomic_DNA"/>
</dbReference>
<accession>A0A017RXX0</accession>
<keyword evidence="2" id="KW-1185">Reference proteome</keyword>
<comment type="caution">
    <text evidence="1">The sequence shown here is derived from an EMBL/GenBank/DDBJ whole genome shotgun (WGS) entry which is preliminary data.</text>
</comment>
<dbReference type="AlphaFoldDB" id="A0A017RXX0"/>
<evidence type="ECO:0000313" key="2">
    <source>
        <dbReference type="Proteomes" id="UP000019681"/>
    </source>
</evidence>
<proteinExistence type="predicted"/>
<sequence>MLIRNIKTKEILEFIESRLRIEKIKLNTKHYKEIVEANALTVN</sequence>
<organism evidence="1 2">
    <name type="scientific">Fervidicella metallireducens AeB</name>
    <dbReference type="NCBI Taxonomy" id="1403537"/>
    <lineage>
        <taxon>Bacteria</taxon>
        <taxon>Bacillati</taxon>
        <taxon>Bacillota</taxon>
        <taxon>Clostridia</taxon>
        <taxon>Eubacteriales</taxon>
        <taxon>Clostridiaceae</taxon>
        <taxon>Fervidicella</taxon>
    </lineage>
</organism>
<dbReference type="RefSeq" id="WP_278244853.1">
    <property type="nucleotide sequence ID" value="NZ_AZQP01000003.1"/>
</dbReference>
<dbReference type="Proteomes" id="UP000019681">
    <property type="component" value="Unassembled WGS sequence"/>
</dbReference>
<name>A0A017RXX0_9CLOT</name>
<evidence type="ECO:0000313" key="1">
    <source>
        <dbReference type="EMBL" id="EYE89598.1"/>
    </source>
</evidence>
<gene>
    <name evidence="1" type="ORF">Q428_01910</name>
</gene>
<dbReference type="STRING" id="1403537.Q428_01910"/>
<reference evidence="1 2" key="1">
    <citation type="journal article" date="2014" name="Genome Announc.">
        <title>Draft Genome Sequence of Fervidicella metallireducens Strain AeBT, an Iron-Reducing Thermoanaerobe from the Great Artesian Basin.</title>
        <authorList>
            <person name="Patel B.K."/>
        </authorList>
    </citation>
    <scope>NUCLEOTIDE SEQUENCE [LARGE SCALE GENOMIC DNA]</scope>
    <source>
        <strain evidence="1 2">AeB</strain>
    </source>
</reference>